<dbReference type="EMBL" id="BKCP01004683">
    <property type="protein sequence ID" value="GER33142.1"/>
    <property type="molecule type" value="Genomic_DNA"/>
</dbReference>
<organism evidence="1 2">
    <name type="scientific">Striga asiatica</name>
    <name type="common">Asiatic witchweed</name>
    <name type="synonym">Buchnera asiatica</name>
    <dbReference type="NCBI Taxonomy" id="4170"/>
    <lineage>
        <taxon>Eukaryota</taxon>
        <taxon>Viridiplantae</taxon>
        <taxon>Streptophyta</taxon>
        <taxon>Embryophyta</taxon>
        <taxon>Tracheophyta</taxon>
        <taxon>Spermatophyta</taxon>
        <taxon>Magnoliopsida</taxon>
        <taxon>eudicotyledons</taxon>
        <taxon>Gunneridae</taxon>
        <taxon>Pentapetalae</taxon>
        <taxon>asterids</taxon>
        <taxon>lamiids</taxon>
        <taxon>Lamiales</taxon>
        <taxon>Orobanchaceae</taxon>
        <taxon>Buchnereae</taxon>
        <taxon>Striga</taxon>
    </lineage>
</organism>
<keyword evidence="2" id="KW-1185">Reference proteome</keyword>
<sequence length="248" mass="28304">MSKENSLAALNPITTTFDPEVNPPAYTEMKFPPLSTNTLSASERLRTRKRSGEFLEHQNPLHLHPPVVPPVVPPASIDMVNKHRSHVEMGPEADEAAHEGEEDVSVDLSFPVPEAKITQCFFDRNNKEWKNAVVIKPFDESITMACLTKMWPFMAGCNMMDLKNGLYLIHFRFLGTSTSFMGTFRSNSSNLLDLENDIHKIHQYRRYGKWKNRDSFLSSFSQLSQIRMSTTNYRLISKITSGFRTFLG</sequence>
<evidence type="ECO:0000313" key="2">
    <source>
        <dbReference type="Proteomes" id="UP000325081"/>
    </source>
</evidence>
<proteinExistence type="predicted"/>
<accession>A0A5A7PKJ9</accession>
<dbReference type="Proteomes" id="UP000325081">
    <property type="component" value="Unassembled WGS sequence"/>
</dbReference>
<gene>
    <name evidence="1" type="ORF">STAS_09248</name>
</gene>
<dbReference type="AlphaFoldDB" id="A0A5A7PKJ9"/>
<name>A0A5A7PKJ9_STRAF</name>
<reference evidence="2" key="1">
    <citation type="journal article" date="2019" name="Curr. Biol.">
        <title>Genome Sequence of Striga asiatica Provides Insight into the Evolution of Plant Parasitism.</title>
        <authorList>
            <person name="Yoshida S."/>
            <person name="Kim S."/>
            <person name="Wafula E.K."/>
            <person name="Tanskanen J."/>
            <person name="Kim Y.M."/>
            <person name="Honaas L."/>
            <person name="Yang Z."/>
            <person name="Spallek T."/>
            <person name="Conn C.E."/>
            <person name="Ichihashi Y."/>
            <person name="Cheong K."/>
            <person name="Cui S."/>
            <person name="Der J.P."/>
            <person name="Gundlach H."/>
            <person name="Jiao Y."/>
            <person name="Hori C."/>
            <person name="Ishida J.K."/>
            <person name="Kasahara H."/>
            <person name="Kiba T."/>
            <person name="Kim M.S."/>
            <person name="Koo N."/>
            <person name="Laohavisit A."/>
            <person name="Lee Y.H."/>
            <person name="Lumba S."/>
            <person name="McCourt P."/>
            <person name="Mortimer J.C."/>
            <person name="Mutuku J.M."/>
            <person name="Nomura T."/>
            <person name="Sasaki-Sekimoto Y."/>
            <person name="Seto Y."/>
            <person name="Wang Y."/>
            <person name="Wakatake T."/>
            <person name="Sakakibara H."/>
            <person name="Demura T."/>
            <person name="Yamaguchi S."/>
            <person name="Yoneyama K."/>
            <person name="Manabe R.I."/>
            <person name="Nelson D.C."/>
            <person name="Schulman A.H."/>
            <person name="Timko M.P."/>
            <person name="dePamphilis C.W."/>
            <person name="Choi D."/>
            <person name="Shirasu K."/>
        </authorList>
    </citation>
    <scope>NUCLEOTIDE SEQUENCE [LARGE SCALE GENOMIC DNA]</scope>
    <source>
        <strain evidence="2">cv. UVA1</strain>
    </source>
</reference>
<protein>
    <submittedName>
        <fullName evidence="1">2-succinyl-5-enolpyruvyl-6-hydroxy-3-cyclohexene-1-carboxylate synthase</fullName>
    </submittedName>
</protein>
<evidence type="ECO:0000313" key="1">
    <source>
        <dbReference type="EMBL" id="GER33142.1"/>
    </source>
</evidence>
<comment type="caution">
    <text evidence="1">The sequence shown here is derived from an EMBL/GenBank/DDBJ whole genome shotgun (WGS) entry which is preliminary data.</text>
</comment>